<dbReference type="KEGG" id="som:SOMG_04064"/>
<reference evidence="1 2" key="1">
    <citation type="journal article" date="2023" name="G3 (Bethesda)">
        <title>A high-quality reference genome for the fission yeast Schizosaccharomyces osmophilus.</title>
        <authorList>
            <person name="Jia G.S."/>
            <person name="Zhang W.C."/>
            <person name="Liang Y."/>
            <person name="Liu X.H."/>
            <person name="Rhind N."/>
            <person name="Pidoux A."/>
            <person name="Brysch-Herzberg M."/>
            <person name="Du L.L."/>
        </authorList>
    </citation>
    <scope>NUCLEOTIDE SEQUENCE [LARGE SCALE GENOMIC DNA]</scope>
    <source>
        <strain evidence="1 2">CBS 15793</strain>
    </source>
</reference>
<gene>
    <name evidence="1" type="ORF">SOMG_04064</name>
</gene>
<dbReference type="Proteomes" id="UP001212411">
    <property type="component" value="Chromosome 2"/>
</dbReference>
<dbReference type="RefSeq" id="XP_056038067.1">
    <property type="nucleotide sequence ID" value="XM_056182851.1"/>
</dbReference>
<dbReference type="EMBL" id="CP115612">
    <property type="protein sequence ID" value="WBW73824.1"/>
    <property type="molecule type" value="Genomic_DNA"/>
</dbReference>
<sequence length="85" mass="9611">MNNVSSFLTVPTDNTSVTCVYTGYDKTTCYSGDSPKCFSISSSINNVDVSMMILPMYSLWTMGFTSRRVHRELLYNYPTNHVCIC</sequence>
<organism evidence="1 2">
    <name type="scientific">Schizosaccharomyces osmophilus</name>
    <dbReference type="NCBI Taxonomy" id="2545709"/>
    <lineage>
        <taxon>Eukaryota</taxon>
        <taxon>Fungi</taxon>
        <taxon>Dikarya</taxon>
        <taxon>Ascomycota</taxon>
        <taxon>Taphrinomycotina</taxon>
        <taxon>Schizosaccharomycetes</taxon>
        <taxon>Schizosaccharomycetales</taxon>
        <taxon>Schizosaccharomycetaceae</taxon>
        <taxon>Schizosaccharomyces</taxon>
    </lineage>
</organism>
<dbReference type="GeneID" id="80877540"/>
<proteinExistence type="predicted"/>
<name>A0AAE9WDV8_9SCHI</name>
<evidence type="ECO:0000313" key="1">
    <source>
        <dbReference type="EMBL" id="WBW73824.1"/>
    </source>
</evidence>
<evidence type="ECO:0000313" key="2">
    <source>
        <dbReference type="Proteomes" id="UP001212411"/>
    </source>
</evidence>
<keyword evidence="2" id="KW-1185">Reference proteome</keyword>
<accession>A0AAE9WDV8</accession>
<dbReference type="AlphaFoldDB" id="A0AAE9WDV8"/>
<protein>
    <submittedName>
        <fullName evidence="1">Uncharacterized protein</fullName>
    </submittedName>
</protein>